<dbReference type="AlphaFoldDB" id="A0A392VDR0"/>
<keyword evidence="2" id="KW-1185">Reference proteome</keyword>
<evidence type="ECO:0000313" key="2">
    <source>
        <dbReference type="Proteomes" id="UP000265520"/>
    </source>
</evidence>
<reference evidence="1 2" key="1">
    <citation type="journal article" date="2018" name="Front. Plant Sci.">
        <title>Red Clover (Trifolium pratense) and Zigzag Clover (T. medium) - A Picture of Genomic Similarities and Differences.</title>
        <authorList>
            <person name="Dluhosova J."/>
            <person name="Istvanek J."/>
            <person name="Nedelnik J."/>
            <person name="Repkova J."/>
        </authorList>
    </citation>
    <scope>NUCLEOTIDE SEQUENCE [LARGE SCALE GENOMIC DNA]</scope>
    <source>
        <strain evidence="2">cv. 10/8</strain>
        <tissue evidence="1">Leaf</tissue>
    </source>
</reference>
<protein>
    <submittedName>
        <fullName evidence="1">Uncharacterized protein</fullName>
    </submittedName>
</protein>
<name>A0A392VDR0_9FABA</name>
<sequence>ERMAPMLEGCIRKARSLARCADSFGASRTFIVHHARCAEHVARRAGAKSI</sequence>
<accession>A0A392VDR0</accession>
<evidence type="ECO:0000313" key="1">
    <source>
        <dbReference type="EMBL" id="MCI85612.1"/>
    </source>
</evidence>
<dbReference type="Proteomes" id="UP000265520">
    <property type="component" value="Unassembled WGS sequence"/>
</dbReference>
<comment type="caution">
    <text evidence="1">The sequence shown here is derived from an EMBL/GenBank/DDBJ whole genome shotgun (WGS) entry which is preliminary data.</text>
</comment>
<dbReference type="EMBL" id="LXQA011119564">
    <property type="protein sequence ID" value="MCI85612.1"/>
    <property type="molecule type" value="Genomic_DNA"/>
</dbReference>
<organism evidence="1 2">
    <name type="scientific">Trifolium medium</name>
    <dbReference type="NCBI Taxonomy" id="97028"/>
    <lineage>
        <taxon>Eukaryota</taxon>
        <taxon>Viridiplantae</taxon>
        <taxon>Streptophyta</taxon>
        <taxon>Embryophyta</taxon>
        <taxon>Tracheophyta</taxon>
        <taxon>Spermatophyta</taxon>
        <taxon>Magnoliopsida</taxon>
        <taxon>eudicotyledons</taxon>
        <taxon>Gunneridae</taxon>
        <taxon>Pentapetalae</taxon>
        <taxon>rosids</taxon>
        <taxon>fabids</taxon>
        <taxon>Fabales</taxon>
        <taxon>Fabaceae</taxon>
        <taxon>Papilionoideae</taxon>
        <taxon>50 kb inversion clade</taxon>
        <taxon>NPAAA clade</taxon>
        <taxon>Hologalegina</taxon>
        <taxon>IRL clade</taxon>
        <taxon>Trifolieae</taxon>
        <taxon>Trifolium</taxon>
    </lineage>
</organism>
<proteinExistence type="predicted"/>
<feature type="non-terminal residue" evidence="1">
    <location>
        <position position="1"/>
    </location>
</feature>